<sequence>MRKKVIFKGIALPWLLLLPQLVITGVFFFWPAGQAIYGSFLREDAFGLSREFVGLENFRDVLADPNYLAAGWNTVVFSSSVAIGALGVALFLAVQADKAIRGADAYKTMLIWPYAVAPAVAAVLWLFMFHPQIGLFGKALNGIGIRWDYKVNGDQAMLLVIMAAAWKQVSYNFIFFLAGLQSIPRAVLEAAAIDGARPVRRFWTIIFPLLAPTSFFLLVVNIVYAFFDTFGTIHALTQGGPGQATSTLIYKVYVDGVQNLNFGASAAQSVILMAIVVALTAVQFRFVERKVHY</sequence>
<dbReference type="RefSeq" id="WP_092960977.1">
    <property type="nucleotide sequence ID" value="NZ_FOSQ01000006.1"/>
</dbReference>
<keyword evidence="9 12" id="KW-0472">Membrane</keyword>
<evidence type="ECO:0000256" key="11">
    <source>
        <dbReference type="ARBA" id="ARBA00040780"/>
    </source>
</evidence>
<dbReference type="AlphaFoldDB" id="A0A1I4BU99"/>
<comment type="subunit">
    <text evidence="3">The complex is composed of two ATP-binding proteins (UgpC), two transmembrane proteins (UgpA and UgpE) and a solute-binding protein (UgpB).</text>
</comment>
<dbReference type="CDD" id="cd06261">
    <property type="entry name" value="TM_PBP2"/>
    <property type="match status" value="1"/>
</dbReference>
<dbReference type="NCBIfam" id="NF007852">
    <property type="entry name" value="PRK10561.1"/>
    <property type="match status" value="1"/>
</dbReference>
<feature type="transmembrane region" description="Helical" evidence="12">
    <location>
        <begin position="266"/>
        <end position="287"/>
    </location>
</feature>
<comment type="function">
    <text evidence="10">Part of the ABC transporter complex UgpBAEC involved in sn-glycerol-3-phosphate (G3P) import. Probably responsible for the translocation of the substrate across the membrane.</text>
</comment>
<evidence type="ECO:0000256" key="12">
    <source>
        <dbReference type="RuleBase" id="RU363032"/>
    </source>
</evidence>
<dbReference type="PANTHER" id="PTHR43227">
    <property type="entry name" value="BLL4140 PROTEIN"/>
    <property type="match status" value="1"/>
</dbReference>
<dbReference type="PROSITE" id="PS50928">
    <property type="entry name" value="ABC_TM1"/>
    <property type="match status" value="1"/>
</dbReference>
<dbReference type="GO" id="GO:0055085">
    <property type="term" value="P:transmembrane transport"/>
    <property type="evidence" value="ECO:0007669"/>
    <property type="project" value="InterPro"/>
</dbReference>
<evidence type="ECO:0000313" key="15">
    <source>
        <dbReference type="Proteomes" id="UP000199473"/>
    </source>
</evidence>
<name>A0A1I4BU99_9PROT</name>
<protein>
    <recommendedName>
        <fullName evidence="11">sn-glycerol-3-phosphate transport system permease protein UgpA</fullName>
    </recommendedName>
</protein>
<dbReference type="InterPro" id="IPR000515">
    <property type="entry name" value="MetI-like"/>
</dbReference>
<feature type="domain" description="ABC transmembrane type-1" evidence="13">
    <location>
        <begin position="71"/>
        <end position="283"/>
    </location>
</feature>
<reference evidence="14 15" key="1">
    <citation type="submission" date="2016-10" db="EMBL/GenBank/DDBJ databases">
        <authorList>
            <person name="de Groot N.N."/>
        </authorList>
    </citation>
    <scope>NUCLEOTIDE SEQUENCE [LARGE SCALE GENOMIC DNA]</scope>
    <source>
        <strain evidence="14 15">DSM 19981</strain>
    </source>
</reference>
<evidence type="ECO:0000256" key="10">
    <source>
        <dbReference type="ARBA" id="ARBA00037054"/>
    </source>
</evidence>
<evidence type="ECO:0000256" key="7">
    <source>
        <dbReference type="ARBA" id="ARBA00022692"/>
    </source>
</evidence>
<keyword evidence="5" id="KW-1003">Cell membrane</keyword>
<dbReference type="EMBL" id="FOSQ01000006">
    <property type="protein sequence ID" value="SFK72113.1"/>
    <property type="molecule type" value="Genomic_DNA"/>
</dbReference>
<evidence type="ECO:0000256" key="9">
    <source>
        <dbReference type="ARBA" id="ARBA00023136"/>
    </source>
</evidence>
<evidence type="ECO:0000256" key="1">
    <source>
        <dbReference type="ARBA" id="ARBA00004429"/>
    </source>
</evidence>
<keyword evidence="15" id="KW-1185">Reference proteome</keyword>
<gene>
    <name evidence="14" type="ORF">SAMN02745775_106125</name>
</gene>
<dbReference type="OrthoDB" id="9773727at2"/>
<dbReference type="InterPro" id="IPR035906">
    <property type="entry name" value="MetI-like_sf"/>
</dbReference>
<dbReference type="InterPro" id="IPR050809">
    <property type="entry name" value="UgpAE/MalFG_permease"/>
</dbReference>
<evidence type="ECO:0000256" key="3">
    <source>
        <dbReference type="ARBA" id="ARBA00011557"/>
    </source>
</evidence>
<feature type="transmembrane region" description="Helical" evidence="12">
    <location>
        <begin position="156"/>
        <end position="180"/>
    </location>
</feature>
<comment type="subcellular location">
    <subcellularLocation>
        <location evidence="1">Cell inner membrane</location>
        <topology evidence="1">Multi-pass membrane protein</topology>
    </subcellularLocation>
    <subcellularLocation>
        <location evidence="12">Cell membrane</location>
        <topology evidence="12">Multi-pass membrane protein</topology>
    </subcellularLocation>
</comment>
<dbReference type="GO" id="GO:0005886">
    <property type="term" value="C:plasma membrane"/>
    <property type="evidence" value="ECO:0007669"/>
    <property type="project" value="UniProtKB-SubCell"/>
</dbReference>
<dbReference type="Proteomes" id="UP000199473">
    <property type="component" value="Unassembled WGS sequence"/>
</dbReference>
<organism evidence="14 15">
    <name type="scientific">Falsiroseomonas stagni DSM 19981</name>
    <dbReference type="NCBI Taxonomy" id="1123062"/>
    <lineage>
        <taxon>Bacteria</taxon>
        <taxon>Pseudomonadati</taxon>
        <taxon>Pseudomonadota</taxon>
        <taxon>Alphaproteobacteria</taxon>
        <taxon>Acetobacterales</taxon>
        <taxon>Roseomonadaceae</taxon>
        <taxon>Falsiroseomonas</taxon>
    </lineage>
</organism>
<accession>A0A1I4BU99</accession>
<keyword evidence="7 12" id="KW-0812">Transmembrane</keyword>
<feature type="transmembrane region" description="Helical" evidence="12">
    <location>
        <begin position="106"/>
        <end position="128"/>
    </location>
</feature>
<keyword evidence="6" id="KW-0997">Cell inner membrane</keyword>
<evidence type="ECO:0000256" key="6">
    <source>
        <dbReference type="ARBA" id="ARBA00022519"/>
    </source>
</evidence>
<dbReference type="Pfam" id="PF00528">
    <property type="entry name" value="BPD_transp_1"/>
    <property type="match status" value="1"/>
</dbReference>
<evidence type="ECO:0000256" key="4">
    <source>
        <dbReference type="ARBA" id="ARBA00022448"/>
    </source>
</evidence>
<evidence type="ECO:0000313" key="14">
    <source>
        <dbReference type="EMBL" id="SFK72113.1"/>
    </source>
</evidence>
<keyword evidence="8 12" id="KW-1133">Transmembrane helix</keyword>
<feature type="transmembrane region" description="Helical" evidence="12">
    <location>
        <begin position="75"/>
        <end position="94"/>
    </location>
</feature>
<feature type="transmembrane region" description="Helical" evidence="12">
    <location>
        <begin position="201"/>
        <end position="227"/>
    </location>
</feature>
<evidence type="ECO:0000256" key="5">
    <source>
        <dbReference type="ARBA" id="ARBA00022475"/>
    </source>
</evidence>
<dbReference type="SUPFAM" id="SSF161098">
    <property type="entry name" value="MetI-like"/>
    <property type="match status" value="1"/>
</dbReference>
<dbReference type="STRING" id="1123062.SAMN02745775_106125"/>
<keyword evidence="4 12" id="KW-0813">Transport</keyword>
<comment type="similarity">
    <text evidence="2 12">Belongs to the binding-protein-dependent transport system permease family.</text>
</comment>
<evidence type="ECO:0000256" key="2">
    <source>
        <dbReference type="ARBA" id="ARBA00009306"/>
    </source>
</evidence>
<proteinExistence type="inferred from homology"/>
<evidence type="ECO:0000256" key="8">
    <source>
        <dbReference type="ARBA" id="ARBA00022989"/>
    </source>
</evidence>
<dbReference type="PANTHER" id="PTHR43227:SF9">
    <property type="entry name" value="SN-GLYCEROL-3-PHOSPHATE TRANSPORT SYSTEM PERMEASE PROTEIN UGPA"/>
    <property type="match status" value="1"/>
</dbReference>
<feature type="transmembrane region" description="Helical" evidence="12">
    <location>
        <begin position="12"/>
        <end position="32"/>
    </location>
</feature>
<evidence type="ECO:0000259" key="13">
    <source>
        <dbReference type="PROSITE" id="PS50928"/>
    </source>
</evidence>
<dbReference type="Gene3D" id="1.10.3720.10">
    <property type="entry name" value="MetI-like"/>
    <property type="match status" value="1"/>
</dbReference>